<organism evidence="2">
    <name type="scientific">marine sediment metagenome</name>
    <dbReference type="NCBI Taxonomy" id="412755"/>
    <lineage>
        <taxon>unclassified sequences</taxon>
        <taxon>metagenomes</taxon>
        <taxon>ecological metagenomes</taxon>
    </lineage>
</organism>
<protein>
    <submittedName>
        <fullName evidence="2">Uncharacterized protein</fullName>
    </submittedName>
</protein>
<feature type="transmembrane region" description="Helical" evidence="1">
    <location>
        <begin position="67"/>
        <end position="92"/>
    </location>
</feature>
<keyword evidence="1" id="KW-1133">Transmembrane helix</keyword>
<dbReference type="GO" id="GO:0008643">
    <property type="term" value="P:carbohydrate transport"/>
    <property type="evidence" value="ECO:0007669"/>
    <property type="project" value="InterPro"/>
</dbReference>
<comment type="caution">
    <text evidence="2">The sequence shown here is derived from an EMBL/GenBank/DDBJ whole genome shotgun (WGS) entry which is preliminary data.</text>
</comment>
<dbReference type="EMBL" id="LAZR01009708">
    <property type="protein sequence ID" value="KKM71048.1"/>
    <property type="molecule type" value="Genomic_DNA"/>
</dbReference>
<dbReference type="PANTHER" id="PTHR11328">
    <property type="entry name" value="MAJOR FACILITATOR SUPERFAMILY DOMAIN-CONTAINING PROTEIN"/>
    <property type="match status" value="1"/>
</dbReference>
<proteinExistence type="predicted"/>
<dbReference type="Pfam" id="PF13347">
    <property type="entry name" value="MFS_2"/>
    <property type="match status" value="1"/>
</dbReference>
<keyword evidence="1" id="KW-0472">Membrane</keyword>
<dbReference type="PANTHER" id="PTHR11328:SF24">
    <property type="entry name" value="MAJOR FACILITATOR SUPERFAMILY (MFS) PROFILE DOMAIN-CONTAINING PROTEIN"/>
    <property type="match status" value="1"/>
</dbReference>
<evidence type="ECO:0000256" key="1">
    <source>
        <dbReference type="SAM" id="Phobius"/>
    </source>
</evidence>
<feature type="transmembrane region" description="Helical" evidence="1">
    <location>
        <begin position="104"/>
        <end position="128"/>
    </location>
</feature>
<feature type="transmembrane region" description="Helical" evidence="1">
    <location>
        <begin position="27"/>
        <end position="47"/>
    </location>
</feature>
<sequence>MINDPIFGNKIGNTRFYNKKRGEFQRYIPYIKFGAPIFSLCFALVFFPPDAWRGQTSDFSIQIWLFTWYLVTQLAYDTLFTLVLIAHVALLPQMTLNQKEREKIQLLSTAVSLLAMVIGFIIPVIYLANPTSGSIA</sequence>
<keyword evidence="1" id="KW-0812">Transmembrane</keyword>
<dbReference type="AlphaFoldDB" id="A0A0F9JN29"/>
<dbReference type="GO" id="GO:0015293">
    <property type="term" value="F:symporter activity"/>
    <property type="evidence" value="ECO:0007669"/>
    <property type="project" value="InterPro"/>
</dbReference>
<dbReference type="GO" id="GO:0005886">
    <property type="term" value="C:plasma membrane"/>
    <property type="evidence" value="ECO:0007669"/>
    <property type="project" value="TreeGrafter"/>
</dbReference>
<dbReference type="InterPro" id="IPR039672">
    <property type="entry name" value="MFS_2"/>
</dbReference>
<gene>
    <name evidence="2" type="ORF">LCGC14_1434570</name>
</gene>
<evidence type="ECO:0000313" key="2">
    <source>
        <dbReference type="EMBL" id="KKM71048.1"/>
    </source>
</evidence>
<reference evidence="2" key="1">
    <citation type="journal article" date="2015" name="Nature">
        <title>Complex archaea that bridge the gap between prokaryotes and eukaryotes.</title>
        <authorList>
            <person name="Spang A."/>
            <person name="Saw J.H."/>
            <person name="Jorgensen S.L."/>
            <person name="Zaremba-Niedzwiedzka K."/>
            <person name="Martijn J."/>
            <person name="Lind A.E."/>
            <person name="van Eijk R."/>
            <person name="Schleper C."/>
            <person name="Guy L."/>
            <person name="Ettema T.J."/>
        </authorList>
    </citation>
    <scope>NUCLEOTIDE SEQUENCE</scope>
</reference>
<name>A0A0F9JN29_9ZZZZ</name>
<accession>A0A0F9JN29</accession>